<evidence type="ECO:0000256" key="2">
    <source>
        <dbReference type="ARBA" id="ARBA00011534"/>
    </source>
</evidence>
<evidence type="ECO:0000256" key="11">
    <source>
        <dbReference type="ARBA" id="ARBA00030980"/>
    </source>
</evidence>
<dbReference type="SUPFAM" id="SSF56112">
    <property type="entry name" value="Protein kinase-like (PK-like)"/>
    <property type="match status" value="1"/>
</dbReference>
<keyword evidence="19" id="KW-1185">Reference proteome</keyword>
<dbReference type="Gene3D" id="3.30.200.20">
    <property type="entry name" value="Phosphorylase Kinase, domain 1"/>
    <property type="match status" value="1"/>
</dbReference>
<keyword evidence="8 15" id="KW-0547">Nucleotide-binding</keyword>
<evidence type="ECO:0000259" key="17">
    <source>
        <dbReference type="PROSITE" id="PS50011"/>
    </source>
</evidence>
<proteinExistence type="predicted"/>
<dbReference type="PROSITE" id="PS50011">
    <property type="entry name" value="PROTEIN_KINASE_DOM"/>
    <property type="match status" value="1"/>
</dbReference>
<keyword evidence="6" id="KW-0723">Serine/threonine-protein kinase</keyword>
<evidence type="ECO:0000256" key="12">
    <source>
        <dbReference type="ARBA" id="ARBA00033194"/>
    </source>
</evidence>
<comment type="catalytic activity">
    <reaction evidence="14">
        <text>L-seryl-[protein] + ATP = O-phospho-L-seryl-[protein] + ADP + H(+)</text>
        <dbReference type="Rhea" id="RHEA:17989"/>
        <dbReference type="Rhea" id="RHEA-COMP:9863"/>
        <dbReference type="Rhea" id="RHEA-COMP:11604"/>
        <dbReference type="ChEBI" id="CHEBI:15378"/>
        <dbReference type="ChEBI" id="CHEBI:29999"/>
        <dbReference type="ChEBI" id="CHEBI:30616"/>
        <dbReference type="ChEBI" id="CHEBI:83421"/>
        <dbReference type="ChEBI" id="CHEBI:456216"/>
        <dbReference type="EC" id="2.7.11.1"/>
    </reaction>
</comment>
<gene>
    <name evidence="18" type="ORF">SBOR_6122</name>
</gene>
<dbReference type="InterPro" id="IPR008266">
    <property type="entry name" value="Tyr_kinase_AS"/>
</dbReference>
<feature type="domain" description="Protein kinase" evidence="17">
    <location>
        <begin position="44"/>
        <end position="626"/>
    </location>
</feature>
<feature type="region of interest" description="Disordered" evidence="16">
    <location>
        <begin position="423"/>
        <end position="526"/>
    </location>
</feature>
<dbReference type="GO" id="GO:0004674">
    <property type="term" value="F:protein serine/threonine kinase activity"/>
    <property type="evidence" value="ECO:0007669"/>
    <property type="project" value="UniProtKB-KW"/>
</dbReference>
<dbReference type="FunFam" id="3.30.200.20:FF:001333">
    <property type="entry name" value="Protein kinase, putative (AFU_orthologue AFUA_7G00740)"/>
    <property type="match status" value="1"/>
</dbReference>
<organism evidence="18 19">
    <name type="scientific">Sclerotinia borealis (strain F-4128)</name>
    <dbReference type="NCBI Taxonomy" id="1432307"/>
    <lineage>
        <taxon>Eukaryota</taxon>
        <taxon>Fungi</taxon>
        <taxon>Dikarya</taxon>
        <taxon>Ascomycota</taxon>
        <taxon>Pezizomycotina</taxon>
        <taxon>Leotiomycetes</taxon>
        <taxon>Helotiales</taxon>
        <taxon>Sclerotiniaceae</taxon>
        <taxon>Sclerotinia</taxon>
    </lineage>
</organism>
<name>W9CCC6_SCLBF</name>
<evidence type="ECO:0000256" key="7">
    <source>
        <dbReference type="ARBA" id="ARBA00022679"/>
    </source>
</evidence>
<evidence type="ECO:0000256" key="15">
    <source>
        <dbReference type="PROSITE-ProRule" id="PRU10141"/>
    </source>
</evidence>
<dbReference type="Proteomes" id="UP000019487">
    <property type="component" value="Unassembled WGS sequence"/>
</dbReference>
<comment type="caution">
    <text evidence="18">The sequence shown here is derived from an EMBL/GenBank/DDBJ whole genome shotgun (WGS) entry which is preliminary data.</text>
</comment>
<evidence type="ECO:0000256" key="8">
    <source>
        <dbReference type="ARBA" id="ARBA00022741"/>
    </source>
</evidence>
<feature type="compositionally biased region" description="Low complexity" evidence="16">
    <location>
        <begin position="437"/>
        <end position="458"/>
    </location>
</feature>
<dbReference type="GO" id="GO:0050684">
    <property type="term" value="P:regulation of mRNA processing"/>
    <property type="evidence" value="ECO:0007669"/>
    <property type="project" value="TreeGrafter"/>
</dbReference>
<protein>
    <recommendedName>
        <fullName evidence="5">EKC/KEOPS complex subunit BUD32</fullName>
        <ecNumber evidence="3">2.7.11.1</ecNumber>
    </recommendedName>
    <alternativeName>
        <fullName evidence="11 12">Atypical Serine/threonine protein kinase BUD32</fullName>
    </alternativeName>
    <alternativeName>
        <fullName evidence="4">EKC/KEOPS complex subunit bud32</fullName>
    </alternativeName>
</protein>
<evidence type="ECO:0000256" key="3">
    <source>
        <dbReference type="ARBA" id="ARBA00012513"/>
    </source>
</evidence>
<sequence length="645" mass="70643">MSLPTGKFAMDDANVRPKRVESLNYGEGGFHPIHLDDLFKHDRYKIIHKLGHGGFATVWLARDTNRERYVAMKVLASRLSRGSPEVEILRMMKMSPEHIGKSHVMSLLDHFFHTGPNGRHLCLVSEVGGPSIKQFNECPGEYKGSRRLEASVARNVCLQAINGLNYIHTTGIVHGDVTPANILLQLANIDEWTVDQIYERLGVPQKQEIVHDSSSLSVSESSFPDYTVVAINMKEVDPNWLSDEIIIIDFGIAFLQKSPSHDIGTPKSYCAPEFLFGFCRSIASDIWALGCTIFEIRTGSRLFKYNGVPTGDEVLIAIVKLLGTLPDEWWDVWQEGLEWYETQTEIARGSTGNMLQQIMETGAHDGDVPPQRNKRKDEALVDVENFKKHSVHSMLDKTDQLVAMAENLRSSEAGEVLRLVNDPGQVMTGSGSNEGIKSPGSGSSNPKSSEAKSSGAKSSEAKTSEAKSSEAKSSEAKSSEAKSSEVKSSDAKSSEAKSSEAKSSEAKSSEAKSSEKTPSSEGISTGLSKWKLPAILPDMPEESQTNAPEQVNVYESVTGNPNQEIVPSIKVELTFGPAHVQSFLEPSGFRISTAEAQSLENLLRKTLKYLPGERITASELSKHIWLSDVPTETDLTVASVIIPAN</sequence>
<dbReference type="GO" id="GO:0005524">
    <property type="term" value="F:ATP binding"/>
    <property type="evidence" value="ECO:0007669"/>
    <property type="project" value="UniProtKB-UniRule"/>
</dbReference>
<comment type="function">
    <text evidence="1">Component of the EKC/KEOPS complex that is required for the formation of a threonylcarbamoyl group on adenosine at position 37 (t(6)A37) in tRNAs that read codons beginning with adenine. The complex is probably involved in the transfer of the threonylcarbamoyl moiety of threonylcarbamoyl-AMP (TC-AMP) to the N6 group of A37. BUD32 has ATPase activity in the context of the EKC/KEOPS complex and likely plays a supporting role to the catalytic subunit KAE1. The EKC/KEOPS complex also promotes both telomere uncapping and telomere elongation. The complex is required for efficient recruitment of transcriptional coactivators.</text>
</comment>
<evidence type="ECO:0000256" key="1">
    <source>
        <dbReference type="ARBA" id="ARBA00003747"/>
    </source>
</evidence>
<dbReference type="InterPro" id="IPR000719">
    <property type="entry name" value="Prot_kinase_dom"/>
</dbReference>
<feature type="compositionally biased region" description="Basic and acidic residues" evidence="16">
    <location>
        <begin position="459"/>
        <end position="515"/>
    </location>
</feature>
<dbReference type="EC" id="2.7.11.1" evidence="3"/>
<dbReference type="Pfam" id="PF00069">
    <property type="entry name" value="Pkinase"/>
    <property type="match status" value="2"/>
</dbReference>
<dbReference type="PROSITE" id="PS00109">
    <property type="entry name" value="PROTEIN_KINASE_TYR"/>
    <property type="match status" value="1"/>
</dbReference>
<dbReference type="InterPro" id="IPR011009">
    <property type="entry name" value="Kinase-like_dom_sf"/>
</dbReference>
<dbReference type="EMBL" id="AYSA01000314">
    <property type="protein sequence ID" value="ESZ93473.1"/>
    <property type="molecule type" value="Genomic_DNA"/>
</dbReference>
<evidence type="ECO:0000256" key="4">
    <source>
        <dbReference type="ARBA" id="ARBA00013948"/>
    </source>
</evidence>
<dbReference type="PANTHER" id="PTHR47634:SF9">
    <property type="entry name" value="PROTEIN KINASE DOMAIN-CONTAINING PROTEIN-RELATED"/>
    <property type="match status" value="1"/>
</dbReference>
<keyword evidence="9" id="KW-0418">Kinase</keyword>
<evidence type="ECO:0000256" key="6">
    <source>
        <dbReference type="ARBA" id="ARBA00022527"/>
    </source>
</evidence>
<dbReference type="PROSITE" id="PS00107">
    <property type="entry name" value="PROTEIN_KINASE_ATP"/>
    <property type="match status" value="1"/>
</dbReference>
<accession>W9CCC6</accession>
<keyword evidence="7" id="KW-0808">Transferase</keyword>
<feature type="binding site" evidence="15">
    <location>
        <position position="73"/>
    </location>
    <ligand>
        <name>ATP</name>
        <dbReference type="ChEBI" id="CHEBI:30616"/>
    </ligand>
</feature>
<comment type="subunit">
    <text evidence="2">Component of the EKC/KEOPS complex composed of at least BUD32, CGI121, GON7, KAE1 and PCC1; the whole complex dimerizes.</text>
</comment>
<keyword evidence="10 15" id="KW-0067">ATP-binding</keyword>
<dbReference type="InterPro" id="IPR017441">
    <property type="entry name" value="Protein_kinase_ATP_BS"/>
</dbReference>
<evidence type="ECO:0000256" key="9">
    <source>
        <dbReference type="ARBA" id="ARBA00022777"/>
    </source>
</evidence>
<dbReference type="HOGENOM" id="CLU_455596_0_0_1"/>
<dbReference type="InterPro" id="IPR051334">
    <property type="entry name" value="SRPK"/>
</dbReference>
<dbReference type="AlphaFoldDB" id="W9CCC6"/>
<dbReference type="OrthoDB" id="5979581at2759"/>
<dbReference type="PANTHER" id="PTHR47634">
    <property type="entry name" value="PROTEIN KINASE DOMAIN-CONTAINING PROTEIN-RELATED"/>
    <property type="match status" value="1"/>
</dbReference>
<dbReference type="GO" id="GO:0000245">
    <property type="term" value="P:spliceosomal complex assembly"/>
    <property type="evidence" value="ECO:0007669"/>
    <property type="project" value="TreeGrafter"/>
</dbReference>
<dbReference type="STRING" id="1432307.W9CCC6"/>
<evidence type="ECO:0000256" key="16">
    <source>
        <dbReference type="SAM" id="MobiDB-lite"/>
    </source>
</evidence>
<evidence type="ECO:0000256" key="14">
    <source>
        <dbReference type="ARBA" id="ARBA00048679"/>
    </source>
</evidence>
<evidence type="ECO:0000256" key="13">
    <source>
        <dbReference type="ARBA" id="ARBA00047899"/>
    </source>
</evidence>
<reference evidence="18 19" key="1">
    <citation type="journal article" date="2014" name="Genome Announc.">
        <title>Draft genome sequence of Sclerotinia borealis, a psychrophilic plant pathogenic fungus.</title>
        <authorList>
            <person name="Mardanov A.V."/>
            <person name="Beletsky A.V."/>
            <person name="Kadnikov V.V."/>
            <person name="Ignatov A.N."/>
            <person name="Ravin N.V."/>
        </authorList>
    </citation>
    <scope>NUCLEOTIDE SEQUENCE [LARGE SCALE GENOMIC DNA]</scope>
    <source>
        <strain evidence="19">F-4157</strain>
    </source>
</reference>
<evidence type="ECO:0000313" key="18">
    <source>
        <dbReference type="EMBL" id="ESZ93473.1"/>
    </source>
</evidence>
<evidence type="ECO:0000256" key="10">
    <source>
        <dbReference type="ARBA" id="ARBA00022840"/>
    </source>
</evidence>
<comment type="catalytic activity">
    <reaction evidence="13">
        <text>L-threonyl-[protein] + ATP = O-phospho-L-threonyl-[protein] + ADP + H(+)</text>
        <dbReference type="Rhea" id="RHEA:46608"/>
        <dbReference type="Rhea" id="RHEA-COMP:11060"/>
        <dbReference type="Rhea" id="RHEA-COMP:11605"/>
        <dbReference type="ChEBI" id="CHEBI:15378"/>
        <dbReference type="ChEBI" id="CHEBI:30013"/>
        <dbReference type="ChEBI" id="CHEBI:30616"/>
        <dbReference type="ChEBI" id="CHEBI:61977"/>
        <dbReference type="ChEBI" id="CHEBI:456216"/>
        <dbReference type="EC" id="2.7.11.1"/>
    </reaction>
</comment>
<evidence type="ECO:0000313" key="19">
    <source>
        <dbReference type="Proteomes" id="UP000019487"/>
    </source>
</evidence>
<evidence type="ECO:0000256" key="5">
    <source>
        <dbReference type="ARBA" id="ARBA00019973"/>
    </source>
</evidence>
<dbReference type="Gene3D" id="1.10.510.10">
    <property type="entry name" value="Transferase(Phosphotransferase) domain 1"/>
    <property type="match status" value="2"/>
</dbReference>